<feature type="compositionally biased region" description="Polar residues" evidence="2">
    <location>
        <begin position="631"/>
        <end position="649"/>
    </location>
</feature>
<evidence type="ECO:0000256" key="1">
    <source>
        <dbReference type="SAM" id="Coils"/>
    </source>
</evidence>
<feature type="region of interest" description="Disordered" evidence="2">
    <location>
        <begin position="2097"/>
        <end position="2118"/>
    </location>
</feature>
<dbReference type="PANTHER" id="PTHR18947">
    <property type="entry name" value="HOOK PROTEINS"/>
    <property type="match status" value="1"/>
</dbReference>
<organism evidence="3 4">
    <name type="scientific">Babesia ovata</name>
    <dbReference type="NCBI Taxonomy" id="189622"/>
    <lineage>
        <taxon>Eukaryota</taxon>
        <taxon>Sar</taxon>
        <taxon>Alveolata</taxon>
        <taxon>Apicomplexa</taxon>
        <taxon>Aconoidasida</taxon>
        <taxon>Piroplasmida</taxon>
        <taxon>Babesiidae</taxon>
        <taxon>Babesia</taxon>
    </lineage>
</organism>
<feature type="region of interest" description="Disordered" evidence="2">
    <location>
        <begin position="385"/>
        <end position="700"/>
    </location>
</feature>
<dbReference type="InterPro" id="IPR004168">
    <property type="entry name" value="PPAK_motif"/>
</dbReference>
<dbReference type="GO" id="GO:0005737">
    <property type="term" value="C:cytoplasm"/>
    <property type="evidence" value="ECO:0007669"/>
    <property type="project" value="TreeGrafter"/>
</dbReference>
<feature type="compositionally biased region" description="Basic and acidic residues" evidence="2">
    <location>
        <begin position="450"/>
        <end position="463"/>
    </location>
</feature>
<feature type="compositionally biased region" description="Polar residues" evidence="2">
    <location>
        <begin position="493"/>
        <end position="508"/>
    </location>
</feature>
<dbReference type="GO" id="GO:0031122">
    <property type="term" value="P:cytoplasmic microtubule organization"/>
    <property type="evidence" value="ECO:0007669"/>
    <property type="project" value="TreeGrafter"/>
</dbReference>
<feature type="compositionally biased region" description="Basic and acidic residues" evidence="2">
    <location>
        <begin position="2107"/>
        <end position="2118"/>
    </location>
</feature>
<feature type="compositionally biased region" description="Basic and acidic residues" evidence="2">
    <location>
        <begin position="1406"/>
        <end position="1419"/>
    </location>
</feature>
<feature type="compositionally biased region" description="Pro residues" evidence="2">
    <location>
        <begin position="390"/>
        <end position="404"/>
    </location>
</feature>
<keyword evidence="1" id="KW-0175">Coiled coil</keyword>
<feature type="compositionally biased region" description="Pro residues" evidence="2">
    <location>
        <begin position="585"/>
        <end position="606"/>
    </location>
</feature>
<feature type="compositionally biased region" description="Polar residues" evidence="2">
    <location>
        <begin position="562"/>
        <end position="578"/>
    </location>
</feature>
<accession>A0A2H6KDG3</accession>
<feature type="compositionally biased region" description="Basic and acidic residues" evidence="2">
    <location>
        <begin position="407"/>
        <end position="425"/>
    </location>
</feature>
<feature type="coiled-coil region" evidence="1">
    <location>
        <begin position="1334"/>
        <end position="1384"/>
    </location>
</feature>
<proteinExistence type="predicted"/>
<evidence type="ECO:0000313" key="3">
    <source>
        <dbReference type="EMBL" id="GBE61033.1"/>
    </source>
</evidence>
<dbReference type="GO" id="GO:0005815">
    <property type="term" value="C:microtubule organizing center"/>
    <property type="evidence" value="ECO:0007669"/>
    <property type="project" value="TreeGrafter"/>
</dbReference>
<reference evidence="3 4" key="1">
    <citation type="journal article" date="2017" name="BMC Genomics">
        <title>Whole-genome assembly of Babesia ovata and comparative genomics between closely related pathogens.</title>
        <authorList>
            <person name="Yamagishi J."/>
            <person name="Asada M."/>
            <person name="Hakimi H."/>
            <person name="Tanaka T.Q."/>
            <person name="Sugimoto C."/>
            <person name="Kawazu S."/>
        </authorList>
    </citation>
    <scope>NUCLEOTIDE SEQUENCE [LARGE SCALE GENOMIC DNA]</scope>
    <source>
        <strain evidence="3 4">Miyake</strain>
    </source>
</reference>
<dbReference type="GO" id="GO:0030705">
    <property type="term" value="P:cytoskeleton-dependent intracellular transport"/>
    <property type="evidence" value="ECO:0007669"/>
    <property type="project" value="TreeGrafter"/>
</dbReference>
<feature type="compositionally biased region" description="Low complexity" evidence="2">
    <location>
        <begin position="479"/>
        <end position="492"/>
    </location>
</feature>
<comment type="caution">
    <text evidence="3">The sequence shown here is derived from an EMBL/GenBank/DDBJ whole genome shotgun (WGS) entry which is preliminary data.</text>
</comment>
<evidence type="ECO:0000256" key="2">
    <source>
        <dbReference type="SAM" id="MobiDB-lite"/>
    </source>
</evidence>
<name>A0A2H6KDG3_9APIC</name>
<feature type="compositionally biased region" description="Polar residues" evidence="2">
    <location>
        <begin position="615"/>
        <end position="624"/>
    </location>
</feature>
<keyword evidence="4" id="KW-1185">Reference proteome</keyword>
<dbReference type="GeneID" id="39874803"/>
<dbReference type="EMBL" id="BDSA01000002">
    <property type="protein sequence ID" value="GBE61033.1"/>
    <property type="molecule type" value="Genomic_DNA"/>
</dbReference>
<dbReference type="PANTHER" id="PTHR18947:SF28">
    <property type="entry name" value="GIRDIN, ISOFORM A"/>
    <property type="match status" value="1"/>
</dbReference>
<feature type="compositionally biased region" description="Low complexity" evidence="2">
    <location>
        <begin position="650"/>
        <end position="667"/>
    </location>
</feature>
<dbReference type="GO" id="GO:0008017">
    <property type="term" value="F:microtubule binding"/>
    <property type="evidence" value="ECO:0007669"/>
    <property type="project" value="TreeGrafter"/>
</dbReference>
<dbReference type="Proteomes" id="UP000236319">
    <property type="component" value="Unassembled WGS sequence"/>
</dbReference>
<protein>
    <submittedName>
        <fullName evidence="3">Ribosome-binding protein 1, putative</fullName>
    </submittedName>
</protein>
<evidence type="ECO:0000313" key="4">
    <source>
        <dbReference type="Proteomes" id="UP000236319"/>
    </source>
</evidence>
<dbReference type="Pfam" id="PF02818">
    <property type="entry name" value="PPAK"/>
    <property type="match status" value="1"/>
</dbReference>
<dbReference type="GO" id="GO:0051959">
    <property type="term" value="F:dynein light intermediate chain binding"/>
    <property type="evidence" value="ECO:0007669"/>
    <property type="project" value="TreeGrafter"/>
</dbReference>
<sequence length="2325" mass="255171">MATHNIQLGTLKECLQFLMWLNHSKQSSMKTDVATQLSNRLEGKYNTVNPTQIASALSTFLSSVSNFHKKLCKTPMPGNYVGKDATAALDALLECIPKFLAVMYFLRYNVDANFAVLGGGKWANNQVGRGILGGEADKYLTEQYSSKYGVIPGGFGRGEIKYDPRRGYSPASKMATDLINILNKRSVERNVQNYFLDVFSTSVLPPTSGTQDSNTANALALVRTFCEIVGKEKDGGGDLIKTLNTDFKSSDKRICWDNLKDHCEKLKRKFGNIFTSQRFSFTGFGRESQHLKKEEFAKDTARWLRDNLDKVKTNLGEIKTGNAMKNTAEYFTKNLFSFGFTFNGSRFDMREKGVEALKKDWRDVINEFKNPKGDLDRLREILSGTYTASCPPPPPKKPEAPPAKVPEAPKEVVPEKKVPVPKKPEVPPAKVPEVPKKPVPETKVPVTPPKKPEVPPEPTKTDNARPVATKTEAAKPVVTKAEAAKPTATKTEGNQNQGKKAEGAQNQGKKGEGTPNQGSGQGGDTSSGPTVLKAPATTQPPGDQGGTGPAGPPVTASPTSPKSTGSPVRNAVQVQQNTSQDVSVLPPPPPPPPLPGGDGPAAPPGPSGQDSASGVSPTIQTDSPQAPVLTKPTSVTGSGAASPGDQGTRQDSGQGVGQQVSPDVSSVTNVSVAPASGGSGGDHSQKLQKSSRTCKDGKAPAPVWNAKRYMCPEDRAKPTHYIQAANKPSPEFWNKVKAAEEQAERESRKAMEQYERIWQQQRDNAAFLEGSRITIPKPRPSMAIDAVRGQVLQDGSDIVLQKQKEANDRWTKMHDEALLQDVQYDAFLGKEIQENNPTPPWQLKPSLSYGNAIRDLSRADSAFHQSYSEGINNVNKQYQAEKKKQDDIENKAIAAGEQLHTIADIVESVEQVVPASKSLVKDPYFYNKTDFMRKFKNESHIWGAPITSSTGAMPTFPILPPALQKLQDDGPQFDGTVVPPNTPPSNVIATAPLAEIYMEVEKPERFVQHDPVMETPDDVLETFLEPPDDVPMNLPPVPDEVVSLSMDPDEIVDDLPTSSQQLFDFDLEISKLKERTHAAPPVPIAVFPGQAPDDLNRNYCQAPWYVAPSSTTTITPPPSPPPDSDHLPPPNTVREMLHWMVGMSELGYVGMIAEHLKILLREINEDVSQPPDALEVTRDPYNLDASIVSNTLTQACLYGASVIHKMKYNDSNDAPTTLNFSSEYSKLHYSSDPARLLCQLRDYVYACYYQLRFLRSQCSRVQLNGGWQDCRYGHKVHNSPLQAFLTDTSKFETHPFDPCDICLKSRVVMGFEEKDLPKVSKSLGKYIVDLDKWIVKTKKDIEAAQDLVQKILDEVNGNADPNNLENLNNAIHKVESELDGRAADLTKWKEAAKNVLTETITSSTSVHEKLDPNKKKDPGATEIGKGLQQITTAKEKVEGVDRELIKVHSNLHNWNSAAKGVLNSVVSKATDVHKRLQHDGQDTIGKNIKNIGDAKTQLDTANGQLQEQVTKLGTWITDAEKIRQAAEDKAKEAYDKLKVNETLSKNVEQIVNANKAIQKVNKNLETVHSNLGEWNKEAKSVLAGAIKNAQTVHDALEDKDDAQHPVAQNINKISSNSQAIQNANTELGQHVKSLEQWKTAAQNVISKAEGKCDDILTKVKTDGTAEGKIYKQAQELQKKGTELYNAASEAKRLVGQKVGEALEAVVQMDKSLKTDLKEVKDEIKEGIKKVIEELKVTELDQKVKNDLKTLRKKISELGKKPDLASSQLQELGRAKGTLEETTGTDGSIQKALISMDEKFKSEIQQKLNDKVSEVDQAIERLGEKFTGLGTEEQKKLEEIFKHIHKQLGEIRGEQGQQDERESWKRKDAKGLLGIESAIQHYFNAFSGDWQFDQRVTGWTDDILGHNGLVKRLLGWQSKPAEQLKTELNQNGLAGGIREPLKAQIEQAVLVFKSANADGIQQKITQVKDACELFARRLEEKLEKDVNSGVLEITKKAKDALNSEKLRSTKGNLQAALAKANCNCGNCRGSKCLDCTYQTSQCVLIQAIATTVVVVSSVARQVSKEVDSLMLADYRMGTGMNIAKALDQAVKATKKLDEQLDEATQKSTDPKESPAKAVDSRLGEVRNMVERTITDNFKNNVKQPLADAVSQLPTAVTQFNPAAVDQIKQAAKAAIQRAAGEISGGDNIVSGKRNGLMSSFEEAQSEISQHIQNRLDGEVDNTIVVNLGTDRVTITNVNSINTIITLTARLFCVQWSTMRCVATSGMGRLMLLMFHSSHTTGVGPVIPFCIYCLRRRAIQTLYAGNATWATPYGIASKCFKMAMDNS</sequence>
<gene>
    <name evidence="3" type="ORF">BOVATA_025260</name>
</gene>
<feature type="region of interest" description="Disordered" evidence="2">
    <location>
        <begin position="1402"/>
        <end position="1424"/>
    </location>
</feature>
<dbReference type="VEuPathDB" id="PiroplasmaDB:BOVATA_025260"/>
<dbReference type="OrthoDB" id="367190at2759"/>
<dbReference type="RefSeq" id="XP_028867276.1">
    <property type="nucleotide sequence ID" value="XM_029011443.1"/>
</dbReference>